<name>A0A532V741_UNCT6</name>
<gene>
    <name evidence="2" type="ORF">CEE36_05890</name>
</gene>
<sequence length="202" mass="22841">MKLRDWITLGAAIVLIAGAFILGMRCRGGESQTVVLRVHDTLRISQIVRDTVLRWYERIVWKEAEPETVVVYADTIRPDTIWGRWPEAIISLDYSRGKLSFTSLLPVPDSQGAREGIIKDYSYKVGERFAIRTKGEGFHVRTKRSGPRFEVGVGSGVRLLGDTLQARVVPFIFASLVYRGLSLGPRLDTKGLHLCLSYRWSF</sequence>
<evidence type="ECO:0000313" key="2">
    <source>
        <dbReference type="EMBL" id="TKJ43014.1"/>
    </source>
</evidence>
<proteinExistence type="predicted"/>
<dbReference type="AlphaFoldDB" id="A0A532V741"/>
<protein>
    <submittedName>
        <fullName evidence="2">Uncharacterized protein</fullName>
    </submittedName>
</protein>
<feature type="transmembrane region" description="Helical" evidence="1">
    <location>
        <begin position="6"/>
        <end position="24"/>
    </location>
</feature>
<organism evidence="2 3">
    <name type="scientific">candidate division TA06 bacterium B3_TA06</name>
    <dbReference type="NCBI Taxonomy" id="2012487"/>
    <lineage>
        <taxon>Bacteria</taxon>
        <taxon>Bacteria division TA06</taxon>
    </lineage>
</organism>
<evidence type="ECO:0000256" key="1">
    <source>
        <dbReference type="SAM" id="Phobius"/>
    </source>
</evidence>
<dbReference type="Proteomes" id="UP000317778">
    <property type="component" value="Unassembled WGS sequence"/>
</dbReference>
<evidence type="ECO:0000313" key="3">
    <source>
        <dbReference type="Proteomes" id="UP000317778"/>
    </source>
</evidence>
<reference evidence="2 3" key="1">
    <citation type="submission" date="2017-06" db="EMBL/GenBank/DDBJ databases">
        <title>Novel microbial phyla capable of carbon fixation and sulfur reduction in deep-sea sediments.</title>
        <authorList>
            <person name="Huang J."/>
            <person name="Baker B."/>
            <person name="Wang Y."/>
        </authorList>
    </citation>
    <scope>NUCLEOTIDE SEQUENCE [LARGE SCALE GENOMIC DNA]</scope>
    <source>
        <strain evidence="2">B3_TA06</strain>
    </source>
</reference>
<keyword evidence="1" id="KW-0472">Membrane</keyword>
<dbReference type="EMBL" id="NJBO01000007">
    <property type="protein sequence ID" value="TKJ43014.1"/>
    <property type="molecule type" value="Genomic_DNA"/>
</dbReference>
<comment type="caution">
    <text evidence="2">The sequence shown here is derived from an EMBL/GenBank/DDBJ whole genome shotgun (WGS) entry which is preliminary data.</text>
</comment>
<accession>A0A532V741</accession>
<keyword evidence="1" id="KW-0812">Transmembrane</keyword>
<keyword evidence="1" id="KW-1133">Transmembrane helix</keyword>